<reference evidence="1" key="1">
    <citation type="journal article" date="2023" name="Access Microbiol">
        <title>De-novo genome assembly for Akanthomyces muscarius, a biocontrol agent of insect agricultural pests.</title>
        <authorList>
            <person name="Erdos Z."/>
            <person name="Studholme D.J."/>
            <person name="Raymond B."/>
            <person name="Sharma M."/>
        </authorList>
    </citation>
    <scope>NUCLEOTIDE SEQUENCE</scope>
    <source>
        <strain evidence="1">Ve6</strain>
    </source>
</reference>
<organism evidence="1 2">
    <name type="scientific">Akanthomyces muscarius</name>
    <name type="common">Entomopathogenic fungus</name>
    <name type="synonym">Lecanicillium muscarium</name>
    <dbReference type="NCBI Taxonomy" id="2231603"/>
    <lineage>
        <taxon>Eukaryota</taxon>
        <taxon>Fungi</taxon>
        <taxon>Dikarya</taxon>
        <taxon>Ascomycota</taxon>
        <taxon>Pezizomycotina</taxon>
        <taxon>Sordariomycetes</taxon>
        <taxon>Hypocreomycetidae</taxon>
        <taxon>Hypocreales</taxon>
        <taxon>Cordycipitaceae</taxon>
        <taxon>Akanthomyces</taxon>
    </lineage>
</organism>
<evidence type="ECO:0000313" key="2">
    <source>
        <dbReference type="Proteomes" id="UP001144673"/>
    </source>
</evidence>
<name>A0A9W8ULZ7_AKAMU</name>
<proteinExistence type="predicted"/>
<dbReference type="Proteomes" id="UP001144673">
    <property type="component" value="Chromosome 5"/>
</dbReference>
<accession>A0A9W8ULZ7</accession>
<dbReference type="AlphaFoldDB" id="A0A9W8ULZ7"/>
<dbReference type="RefSeq" id="XP_056054616.1">
    <property type="nucleotide sequence ID" value="XM_056197582.1"/>
</dbReference>
<dbReference type="EMBL" id="JAJHUN010000008">
    <property type="protein sequence ID" value="KAJ4153958.1"/>
    <property type="molecule type" value="Genomic_DNA"/>
</dbReference>
<comment type="caution">
    <text evidence="1">The sequence shown here is derived from an EMBL/GenBank/DDBJ whole genome shotgun (WGS) entry which is preliminary data.</text>
</comment>
<dbReference type="KEGG" id="amus:LMH87_010423"/>
<protein>
    <submittedName>
        <fullName evidence="1">Uncharacterized protein</fullName>
    </submittedName>
</protein>
<evidence type="ECO:0000313" key="1">
    <source>
        <dbReference type="EMBL" id="KAJ4153958.1"/>
    </source>
</evidence>
<gene>
    <name evidence="1" type="ORF">LMH87_010423</name>
</gene>
<keyword evidence="2" id="KW-1185">Reference proteome</keyword>
<sequence>MKGERKKDHGLKAWKNGVGLFCPLLRLFPQAAVLPAHFDESARKRQSWLAVMVFAGASLSFACEEPVGVVVSATRWGF</sequence>
<dbReference type="GeneID" id="80897582"/>